<evidence type="ECO:0000256" key="3">
    <source>
        <dbReference type="ARBA" id="ARBA00023180"/>
    </source>
</evidence>
<dbReference type="EMBL" id="AGQV01000010">
    <property type="protein sequence ID" value="EHH67499.1"/>
    <property type="molecule type" value="Genomic_DNA"/>
</dbReference>
<evidence type="ECO:0000313" key="5">
    <source>
        <dbReference type="EMBL" id="EHH67499.1"/>
    </source>
</evidence>
<evidence type="ECO:0000256" key="1">
    <source>
        <dbReference type="ARBA" id="ARBA00022676"/>
    </source>
</evidence>
<dbReference type="PATRIC" id="fig|1088869.3.peg.2486"/>
<protein>
    <recommendedName>
        <fullName evidence="4">Glycosyltransferase 61 catalytic domain-containing protein</fullName>
    </recommendedName>
</protein>
<keyword evidence="3" id="KW-0325">Glycoprotein</keyword>
<evidence type="ECO:0000256" key="2">
    <source>
        <dbReference type="ARBA" id="ARBA00022679"/>
    </source>
</evidence>
<comment type="caution">
    <text evidence="5">The sequence shown here is derived from an EMBL/GenBank/DDBJ whole genome shotgun (WGS) entry which is preliminary data.</text>
</comment>
<dbReference type="InterPro" id="IPR049625">
    <property type="entry name" value="Glyco_transf_61_cat"/>
</dbReference>
<dbReference type="Proteomes" id="UP000004949">
    <property type="component" value="Unassembled WGS sequence"/>
</dbReference>
<proteinExistence type="predicted"/>
<dbReference type="OrthoDB" id="288504at2"/>
<dbReference type="GO" id="GO:0016757">
    <property type="term" value="F:glycosyltransferase activity"/>
    <property type="evidence" value="ECO:0007669"/>
    <property type="project" value="UniProtKB-KW"/>
</dbReference>
<sequence length="368" mass="41351">MVFNWLKRKKPPSPRLPSAPLTLETAASYTIEMERTDSHLPRLVQDGRLPDGTASLFRDWRSTPLTLRQFVLENVVLDRSLMVFLKDGRPIVDTAYLQSPADVQALTVRPECLVAAPKKQPVMAACFDHWNLNYYHWLAHTVPTLFILHEKGFPGSLILPSLTPWQEDTLRLSGFDPDNSVTTHHGQQYAFRKVIYTDYVRGAADFSVSTRSCRAYRALTARAGVKRGTARTLKIFIARGNASNRLMANETELAFALKQEDFTIVQPETLNINAQIHLFSQARMVVGALGAGMANVVWCQPGTIVCELVPQHHQNPCILNLTIQMGLLYWGELIETGVDTSSHVSVGLRPFDIPLLVHRIRQLAAFIR</sequence>
<dbReference type="AlphaFoldDB" id="G6XL71"/>
<dbReference type="STRING" id="1088869.GMO_24940"/>
<dbReference type="eggNOG" id="COG4421">
    <property type="taxonomic scope" value="Bacteria"/>
</dbReference>
<keyword evidence="1" id="KW-0328">Glycosyltransferase</keyword>
<keyword evidence="6" id="KW-1185">Reference proteome</keyword>
<dbReference type="InterPro" id="IPR007657">
    <property type="entry name" value="Glycosyltransferase_61"/>
</dbReference>
<accession>G6XL71</accession>
<reference evidence="5 6" key="1">
    <citation type="submission" date="2011-10" db="EMBL/GenBank/DDBJ databases">
        <title>Genome sequence of Gluconobacter morbifer G707, isolated from Drosophila gut.</title>
        <authorList>
            <person name="Lee W.-J."/>
            <person name="Kim E.-K."/>
        </authorList>
    </citation>
    <scope>NUCLEOTIDE SEQUENCE [LARGE SCALE GENOMIC DNA]</scope>
    <source>
        <strain evidence="5 6">G707</strain>
    </source>
</reference>
<feature type="domain" description="Glycosyltransferase 61 catalytic" evidence="4">
    <location>
        <begin position="134"/>
        <end position="306"/>
    </location>
</feature>
<gene>
    <name evidence="5" type="ORF">GMO_24940</name>
</gene>
<dbReference type="RefSeq" id="WP_008852636.1">
    <property type="nucleotide sequence ID" value="NZ_AGQV01000010.1"/>
</dbReference>
<dbReference type="Pfam" id="PF04577">
    <property type="entry name" value="Glyco_transf_61"/>
    <property type="match status" value="1"/>
</dbReference>
<name>G6XL71_9PROT</name>
<keyword evidence="2" id="KW-0808">Transferase</keyword>
<organism evidence="5 6">
    <name type="scientific">Gluconobacter morbifer G707</name>
    <dbReference type="NCBI Taxonomy" id="1088869"/>
    <lineage>
        <taxon>Bacteria</taxon>
        <taxon>Pseudomonadati</taxon>
        <taxon>Pseudomonadota</taxon>
        <taxon>Alphaproteobacteria</taxon>
        <taxon>Acetobacterales</taxon>
        <taxon>Acetobacteraceae</taxon>
        <taxon>Gluconobacter</taxon>
    </lineage>
</organism>
<evidence type="ECO:0000313" key="6">
    <source>
        <dbReference type="Proteomes" id="UP000004949"/>
    </source>
</evidence>
<evidence type="ECO:0000259" key="4">
    <source>
        <dbReference type="Pfam" id="PF04577"/>
    </source>
</evidence>
<dbReference type="PANTHER" id="PTHR20961">
    <property type="entry name" value="GLYCOSYLTRANSFERASE"/>
    <property type="match status" value="1"/>
</dbReference>